<keyword evidence="2" id="KW-0813">Transport</keyword>
<dbReference type="GO" id="GO:0005576">
    <property type="term" value="C:extracellular region"/>
    <property type="evidence" value="ECO:0007669"/>
    <property type="project" value="TreeGrafter"/>
</dbReference>
<evidence type="ECO:0000313" key="6">
    <source>
        <dbReference type="EMBL" id="AOX02395.1"/>
    </source>
</evidence>
<dbReference type="SMART" id="SM00062">
    <property type="entry name" value="PBPb"/>
    <property type="match status" value="1"/>
</dbReference>
<reference evidence="7" key="1">
    <citation type="submission" date="2016-10" db="EMBL/GenBank/DDBJ databases">
        <title>Comparative genomics uncovers the prolific and rare metabolic potential of the cyanobacterial genus Moorea.</title>
        <authorList>
            <person name="Leao T."/>
            <person name="Castelao G."/>
            <person name="Korobeynikov A."/>
            <person name="Monroe E.A."/>
            <person name="Podell S."/>
            <person name="Glukhov E."/>
            <person name="Allen E."/>
            <person name="Gerwick W.H."/>
            <person name="Gerwick L."/>
        </authorList>
    </citation>
    <scope>NUCLEOTIDE SEQUENCE [LARGE SCALE GENOMIC DNA]</scope>
    <source>
        <strain evidence="7">PAL-8-15-08-1</strain>
    </source>
</reference>
<dbReference type="RefSeq" id="WP_070394804.1">
    <property type="nucleotide sequence ID" value="NZ_CP017599.1"/>
</dbReference>
<dbReference type="SUPFAM" id="SSF53850">
    <property type="entry name" value="Periplasmic binding protein-like II"/>
    <property type="match status" value="1"/>
</dbReference>
<accession>A0A1D8TXV9</accession>
<dbReference type="Proteomes" id="UP000177870">
    <property type="component" value="Chromosome"/>
</dbReference>
<dbReference type="PANTHER" id="PTHR30085:SF6">
    <property type="entry name" value="ABC TRANSPORTER GLUTAMINE-BINDING PROTEIN GLNH"/>
    <property type="match status" value="1"/>
</dbReference>
<evidence type="ECO:0000256" key="4">
    <source>
        <dbReference type="SAM" id="SignalP"/>
    </source>
</evidence>
<evidence type="ECO:0000256" key="2">
    <source>
        <dbReference type="ARBA" id="ARBA00022448"/>
    </source>
</evidence>
<feature type="signal peptide" evidence="4">
    <location>
        <begin position="1"/>
        <end position="24"/>
    </location>
</feature>
<dbReference type="OrthoDB" id="422423at2"/>
<dbReference type="KEGG" id="mpro:BJP34_25765"/>
<comment type="similarity">
    <text evidence="1">Belongs to the bacterial solute-binding protein 3 family.</text>
</comment>
<evidence type="ECO:0000256" key="3">
    <source>
        <dbReference type="ARBA" id="ARBA00022729"/>
    </source>
</evidence>
<evidence type="ECO:0000313" key="7">
    <source>
        <dbReference type="Proteomes" id="UP000177870"/>
    </source>
</evidence>
<feature type="domain" description="Solute-binding protein family 3/N-terminal" evidence="5">
    <location>
        <begin position="36"/>
        <end position="273"/>
    </location>
</feature>
<dbReference type="GO" id="GO:0030288">
    <property type="term" value="C:outer membrane-bounded periplasmic space"/>
    <property type="evidence" value="ECO:0007669"/>
    <property type="project" value="TreeGrafter"/>
</dbReference>
<feature type="chain" id="PRO_5009438900" description="Solute-binding protein family 3/N-terminal domain-containing protein" evidence="4">
    <location>
        <begin position="25"/>
        <end position="290"/>
    </location>
</feature>
<gene>
    <name evidence="6" type="ORF">BJP34_25765</name>
</gene>
<dbReference type="PANTHER" id="PTHR30085">
    <property type="entry name" value="AMINO ACID ABC TRANSPORTER PERMEASE"/>
    <property type="match status" value="1"/>
</dbReference>
<keyword evidence="3 4" id="KW-0732">Signal</keyword>
<dbReference type="Gene3D" id="3.40.190.10">
    <property type="entry name" value="Periplasmic binding protein-like II"/>
    <property type="match status" value="2"/>
</dbReference>
<sequence>MSNKLATITLSIILSLTFTSASLAETVLSEIKRTGVLKVGIREDAAPFGFLEQDQLQGYCVTKMYVLANHLGEVLKRPVRLEPIPSVLDEDSPNNRYRMVANGKVHLDCGPNTIKTAPPLSGVTYSTAFYFSGTHFLIRPEMKGIFNPETSLAGKKIGVLPGSNTHPLISSTYPLADIVDTRYRSSNGRELALKDVVEQDIDAFASDGMLLMAEALRQGLTFQDFTLIPDRPLSCDFYGIILPVQDIEWKTIIDKFITNLRWEIILENSLGVESIYYQGIRQAAYDKCAN</sequence>
<protein>
    <recommendedName>
        <fullName evidence="5">Solute-binding protein family 3/N-terminal domain-containing protein</fullName>
    </recommendedName>
</protein>
<organism evidence="6 7">
    <name type="scientific">Moorena producens PAL-8-15-08-1</name>
    <dbReference type="NCBI Taxonomy" id="1458985"/>
    <lineage>
        <taxon>Bacteria</taxon>
        <taxon>Bacillati</taxon>
        <taxon>Cyanobacteriota</taxon>
        <taxon>Cyanophyceae</taxon>
        <taxon>Coleofasciculales</taxon>
        <taxon>Coleofasciculaceae</taxon>
        <taxon>Moorena</taxon>
    </lineage>
</organism>
<dbReference type="InterPro" id="IPR051455">
    <property type="entry name" value="Bact_solute-bind_prot3"/>
</dbReference>
<dbReference type="InterPro" id="IPR001638">
    <property type="entry name" value="Solute-binding_3/MltF_N"/>
</dbReference>
<name>A0A1D8TXV9_9CYAN</name>
<dbReference type="GO" id="GO:0006865">
    <property type="term" value="P:amino acid transport"/>
    <property type="evidence" value="ECO:0007669"/>
    <property type="project" value="TreeGrafter"/>
</dbReference>
<evidence type="ECO:0000256" key="1">
    <source>
        <dbReference type="ARBA" id="ARBA00010333"/>
    </source>
</evidence>
<evidence type="ECO:0000259" key="5">
    <source>
        <dbReference type="SMART" id="SM00062"/>
    </source>
</evidence>
<dbReference type="STRING" id="1458985.BJP34_25765"/>
<dbReference type="EMBL" id="CP017599">
    <property type="protein sequence ID" value="AOX02395.1"/>
    <property type="molecule type" value="Genomic_DNA"/>
</dbReference>
<proteinExistence type="inferred from homology"/>
<dbReference type="AlphaFoldDB" id="A0A1D8TXV9"/>